<comment type="caution">
    <text evidence="2">The sequence shown here is derived from an EMBL/GenBank/DDBJ whole genome shotgun (WGS) entry which is preliminary data.</text>
</comment>
<protein>
    <recommendedName>
        <fullName evidence="4">ABC transporter ATP-binding protein</fullName>
    </recommendedName>
</protein>
<evidence type="ECO:0000256" key="1">
    <source>
        <dbReference type="SAM" id="MobiDB-lite"/>
    </source>
</evidence>
<accession>A0A9W6H4X1</accession>
<feature type="region of interest" description="Disordered" evidence="1">
    <location>
        <begin position="228"/>
        <end position="283"/>
    </location>
</feature>
<evidence type="ECO:0000313" key="2">
    <source>
        <dbReference type="EMBL" id="GLJ62059.1"/>
    </source>
</evidence>
<dbReference type="EMBL" id="BSEJ01000010">
    <property type="protein sequence ID" value="GLJ62059.1"/>
    <property type="molecule type" value="Genomic_DNA"/>
</dbReference>
<reference evidence="2" key="2">
    <citation type="submission" date="2023-01" db="EMBL/GenBank/DDBJ databases">
        <authorList>
            <person name="Sun Q."/>
            <person name="Evtushenko L."/>
        </authorList>
    </citation>
    <scope>NUCLEOTIDE SEQUENCE</scope>
    <source>
        <strain evidence="2">VKM Ac-1020</strain>
    </source>
</reference>
<feature type="compositionally biased region" description="Low complexity" evidence="1">
    <location>
        <begin position="252"/>
        <end position="274"/>
    </location>
</feature>
<reference evidence="2" key="1">
    <citation type="journal article" date="2014" name="Int. J. Syst. Evol. Microbiol.">
        <title>Complete genome sequence of Corynebacterium casei LMG S-19264T (=DSM 44701T), isolated from a smear-ripened cheese.</title>
        <authorList>
            <consortium name="US DOE Joint Genome Institute (JGI-PGF)"/>
            <person name="Walter F."/>
            <person name="Albersmeier A."/>
            <person name="Kalinowski J."/>
            <person name="Ruckert C."/>
        </authorList>
    </citation>
    <scope>NUCLEOTIDE SEQUENCE</scope>
    <source>
        <strain evidence="2">VKM Ac-1020</strain>
    </source>
</reference>
<proteinExistence type="predicted"/>
<gene>
    <name evidence="2" type="ORF">GCM10017576_21890</name>
</gene>
<keyword evidence="3" id="KW-1185">Reference proteome</keyword>
<dbReference type="AlphaFoldDB" id="A0A9W6H4X1"/>
<dbReference type="Proteomes" id="UP001142462">
    <property type="component" value="Unassembled WGS sequence"/>
</dbReference>
<organism evidence="2 3">
    <name type="scientific">Microbacterium barkeri</name>
    <dbReference type="NCBI Taxonomy" id="33917"/>
    <lineage>
        <taxon>Bacteria</taxon>
        <taxon>Bacillati</taxon>
        <taxon>Actinomycetota</taxon>
        <taxon>Actinomycetes</taxon>
        <taxon>Micrococcales</taxon>
        <taxon>Microbacteriaceae</taxon>
        <taxon>Microbacterium</taxon>
    </lineage>
</organism>
<dbReference type="RefSeq" id="WP_271173754.1">
    <property type="nucleotide sequence ID" value="NZ_BSEJ01000010.1"/>
</dbReference>
<evidence type="ECO:0000313" key="3">
    <source>
        <dbReference type="Proteomes" id="UP001142462"/>
    </source>
</evidence>
<evidence type="ECO:0008006" key="4">
    <source>
        <dbReference type="Google" id="ProtNLM"/>
    </source>
</evidence>
<name>A0A9W6H4X1_9MICO</name>
<sequence length="283" mass="29552">MRISARGISKGSVLPETTVHARSGEVAVVPVEGGQRPSVLSLILGGRMSPDSGEVALDGAADARALRRAVAIVDAPDVSAPVDDLALHTVLREELAFSGVRGTRRAARRMLADEGLVAYRDTAMGELPAEVRVRVLTETAARRRGVEALVIVSPDRHGGDPCGWYEVARSWADRGLLVIVLAGGASVEAVGALMALERDAHAQVHDVVREPVAAETAPLPVAPPVTVLRSETDVPVEGERETPAPSAPYDTAPSDIADAEPSAAASACPDPIASRPDAEETER</sequence>